<dbReference type="STRING" id="1798.AWC30_04630"/>
<evidence type="ECO:0000256" key="1">
    <source>
        <dbReference type="SAM" id="MobiDB-lite"/>
    </source>
</evidence>
<dbReference type="InterPro" id="IPR010427">
    <property type="entry name" value="DUF1023"/>
</dbReference>
<dbReference type="EMBL" id="LQPZ01000013">
    <property type="protein sequence ID" value="ORX06870.1"/>
    <property type="molecule type" value="Genomic_DNA"/>
</dbReference>
<dbReference type="Pfam" id="PF06259">
    <property type="entry name" value="Abhydrolase_8"/>
    <property type="match status" value="1"/>
</dbReference>
<comment type="caution">
    <text evidence="3">The sequence shown here is derived from an EMBL/GenBank/DDBJ whole genome shotgun (WGS) entry which is preliminary data.</text>
</comment>
<organism evidence="3 4">
    <name type="scientific">Mycolicibacillus trivialis</name>
    <dbReference type="NCBI Taxonomy" id="1798"/>
    <lineage>
        <taxon>Bacteria</taxon>
        <taxon>Bacillati</taxon>
        <taxon>Actinomycetota</taxon>
        <taxon>Actinomycetes</taxon>
        <taxon>Mycobacteriales</taxon>
        <taxon>Mycobacteriaceae</taxon>
        <taxon>Mycolicibacillus</taxon>
    </lineage>
</organism>
<gene>
    <name evidence="3" type="ORF">AWC30_04630</name>
</gene>
<dbReference type="AlphaFoldDB" id="A0A1X2EN05"/>
<name>A0A1X2EN05_9MYCO</name>
<dbReference type="Proteomes" id="UP000193090">
    <property type="component" value="Unassembled WGS sequence"/>
</dbReference>
<protein>
    <recommendedName>
        <fullName evidence="2">DUF1023 domain-containing protein</fullName>
    </recommendedName>
</protein>
<feature type="domain" description="DUF1023" evidence="2">
    <location>
        <begin position="204"/>
        <end position="372"/>
    </location>
</feature>
<sequence length="441" mass="47757">MAIDPYADLVVPAAGHGIAVPLSTVRLQLQVLLNGLLERANSVNTELAAAIDMADGDRPIAPGPHDQRPDIQSALAAPPPSDPQQFHALWQALTAEEKDWLYEQYHDIGNHAGMEFVDKDHYNRRHLDELIDAARTERDRLGAEHPDWVDTPPPRRRDGRLPMDWLLWNAKWRQAEHDLAGYQAVHDGLDSDGGVPHLLGWIDDQGHAAMSIGDPDHAKRNALFVPGTAQDLSRWRFSEDKAKAMFKAAHDADRRLTPADVAVTTWMGYDRPMNLLEAAVPDRARSGADPLGRFEEGMRASHTGPRAVDTVIGHSYGAVVLGASAAEGHHLSADRVVAVGAPGMLVDRARDLDLDPGGKVYAMRAQNDIIRWAAGGLGLGIYPPDNPVFGATVLAADPGPTVAGIFPSVDAHSSYWNPGNIALANLGAVIAGVEPPRIEHR</sequence>
<evidence type="ECO:0000313" key="3">
    <source>
        <dbReference type="EMBL" id="ORX06870.1"/>
    </source>
</evidence>
<keyword evidence="4" id="KW-1185">Reference proteome</keyword>
<reference evidence="3 4" key="1">
    <citation type="submission" date="2016-01" db="EMBL/GenBank/DDBJ databases">
        <title>The new phylogeny of the genus Mycobacterium.</title>
        <authorList>
            <person name="Tarcisio F."/>
            <person name="Conor M."/>
            <person name="Antonella G."/>
            <person name="Elisabetta G."/>
            <person name="Giulia F.S."/>
            <person name="Sara T."/>
            <person name="Anna F."/>
            <person name="Clotilde B."/>
            <person name="Roberto B."/>
            <person name="Veronica D.S."/>
            <person name="Fabio R."/>
            <person name="Monica P."/>
            <person name="Olivier J."/>
            <person name="Enrico T."/>
            <person name="Nicola S."/>
        </authorList>
    </citation>
    <scope>NUCLEOTIDE SEQUENCE [LARGE SCALE GENOMIC DNA]</scope>
    <source>
        <strain evidence="3 4">DSM 44153</strain>
    </source>
</reference>
<proteinExistence type="predicted"/>
<accession>A0A1X2EN05</accession>
<feature type="region of interest" description="Disordered" evidence="1">
    <location>
        <begin position="55"/>
        <end position="83"/>
    </location>
</feature>
<evidence type="ECO:0000313" key="4">
    <source>
        <dbReference type="Proteomes" id="UP000193090"/>
    </source>
</evidence>
<evidence type="ECO:0000259" key="2">
    <source>
        <dbReference type="Pfam" id="PF06259"/>
    </source>
</evidence>